<evidence type="ECO:0000256" key="2">
    <source>
        <dbReference type="ARBA" id="ARBA00009322"/>
    </source>
</evidence>
<dbReference type="InterPro" id="IPR002838">
    <property type="entry name" value="AIM24"/>
</dbReference>
<proteinExistence type="inferred from homology"/>
<dbReference type="InterPro" id="IPR036983">
    <property type="entry name" value="AIM24_sf"/>
</dbReference>
<protein>
    <recommendedName>
        <fullName evidence="3 6">Altered inheritance of mitochondria protein 24, mitochondrial</fullName>
    </recommendedName>
</protein>
<dbReference type="SUPFAM" id="SSF51219">
    <property type="entry name" value="TRAP-like"/>
    <property type="match status" value="1"/>
</dbReference>
<evidence type="ECO:0000256" key="3">
    <source>
        <dbReference type="ARBA" id="ARBA00013287"/>
    </source>
</evidence>
<keyword evidence="4" id="KW-0809">Transit peptide</keyword>
<evidence type="ECO:0000256" key="5">
    <source>
        <dbReference type="ARBA" id="ARBA00023128"/>
    </source>
</evidence>
<evidence type="ECO:0000313" key="8">
    <source>
        <dbReference type="Proteomes" id="UP000789342"/>
    </source>
</evidence>
<dbReference type="Proteomes" id="UP000789342">
    <property type="component" value="Unassembled WGS sequence"/>
</dbReference>
<dbReference type="GO" id="GO:0005743">
    <property type="term" value="C:mitochondrial inner membrane"/>
    <property type="evidence" value="ECO:0007669"/>
    <property type="project" value="TreeGrafter"/>
</dbReference>
<dbReference type="OrthoDB" id="1705416at2759"/>
<evidence type="ECO:0000313" key="7">
    <source>
        <dbReference type="EMBL" id="CAG8450829.1"/>
    </source>
</evidence>
<evidence type="ECO:0000256" key="6">
    <source>
        <dbReference type="RuleBase" id="RU363045"/>
    </source>
</evidence>
<dbReference type="PANTHER" id="PTHR36959">
    <property type="entry name" value="ALTERED INHERITANCE OF MITOCHONDRIA PROTEIN 24, MITOCHONDRIAL"/>
    <property type="match status" value="1"/>
</dbReference>
<dbReference type="GO" id="GO:0007007">
    <property type="term" value="P:inner mitochondrial membrane organization"/>
    <property type="evidence" value="ECO:0007669"/>
    <property type="project" value="TreeGrafter"/>
</dbReference>
<dbReference type="PANTHER" id="PTHR36959:SF2">
    <property type="entry name" value="ALTERED INHERITANCE OF MITOCHONDRIA PROTEIN 24, MITOCHONDRIAL"/>
    <property type="match status" value="1"/>
</dbReference>
<keyword evidence="8" id="KW-1185">Reference proteome</keyword>
<dbReference type="EMBL" id="CAJVPV010000311">
    <property type="protein sequence ID" value="CAG8450829.1"/>
    <property type="molecule type" value="Genomic_DNA"/>
</dbReference>
<accession>A0A9N8VBS8</accession>
<evidence type="ECO:0000256" key="1">
    <source>
        <dbReference type="ARBA" id="ARBA00004173"/>
    </source>
</evidence>
<comment type="caution">
    <text evidence="7">The sequence shown here is derived from an EMBL/GenBank/DDBJ whole genome shotgun (WGS) entry which is preliminary data.</text>
</comment>
<comment type="similarity">
    <text evidence="2 6">Belongs to the AIM24 family.</text>
</comment>
<organism evidence="7 8">
    <name type="scientific">Acaulospora morrowiae</name>
    <dbReference type="NCBI Taxonomy" id="94023"/>
    <lineage>
        <taxon>Eukaryota</taxon>
        <taxon>Fungi</taxon>
        <taxon>Fungi incertae sedis</taxon>
        <taxon>Mucoromycota</taxon>
        <taxon>Glomeromycotina</taxon>
        <taxon>Glomeromycetes</taxon>
        <taxon>Diversisporales</taxon>
        <taxon>Acaulosporaceae</taxon>
        <taxon>Acaulospora</taxon>
    </lineage>
</organism>
<keyword evidence="5 6" id="KW-0496">Mitochondrion</keyword>
<sequence length="420" mass="45631">MSKNLLLLNQKAYLNPRFILRSYAGLAYNARNNESNKNATIKVSETMFDEHGKSVSKEKDFEEKVEATNDKKQGRLSSLISFITPGINSPLTWTKQHPIPDPIFEVISPGTLGALLLVKIPPRSEIFAAPGTAIAVSSKVLAERTTDGNVMIALGRKLAGGSLIYHKFTTGSHPGDVLLGPTSLSDAAVISMDGTSKYYVRKGALLARGPRVTVSIRRVRKMGALNAFANCITGRGTLVITSYGAIHRLVLNHGDSYLVNARHLIAWNSQTNPTTASSLISPSAIDKNRLIKRIKENLSSINSTFFDTFRNSPSVKPTLERLKRMTVRTRKWAFGGPEFLQLTGPGDFYLSTRVEPVLGGFKSLTSPSIEEIVAAQPEPLNISSTPQSPPFIPSMCYATVSNDGTVTFTKSFRGSAGTNS</sequence>
<dbReference type="Pfam" id="PF01987">
    <property type="entry name" value="AIM24"/>
    <property type="match status" value="1"/>
</dbReference>
<dbReference type="InterPro" id="IPR016031">
    <property type="entry name" value="Trp_RNA-bd_attenuator-like_dom"/>
</dbReference>
<gene>
    <name evidence="7" type="ORF">AMORRO_LOCUS887</name>
</gene>
<name>A0A9N8VBS8_9GLOM</name>
<dbReference type="AlphaFoldDB" id="A0A9N8VBS8"/>
<comment type="subcellular location">
    <subcellularLocation>
        <location evidence="1 6">Mitochondrion</location>
    </subcellularLocation>
</comment>
<dbReference type="Gene3D" id="3.60.160.10">
    <property type="entry name" value="Mitochondrial biogenesis AIM24"/>
    <property type="match status" value="1"/>
</dbReference>
<evidence type="ECO:0000256" key="4">
    <source>
        <dbReference type="ARBA" id="ARBA00022946"/>
    </source>
</evidence>
<reference evidence="7" key="1">
    <citation type="submission" date="2021-06" db="EMBL/GenBank/DDBJ databases">
        <authorList>
            <person name="Kallberg Y."/>
            <person name="Tangrot J."/>
            <person name="Rosling A."/>
        </authorList>
    </citation>
    <scope>NUCLEOTIDE SEQUENCE</scope>
    <source>
        <strain evidence="7">CL551</strain>
    </source>
</reference>